<evidence type="ECO:0000256" key="4">
    <source>
        <dbReference type="ARBA" id="ARBA00023136"/>
    </source>
</evidence>
<sequence length="572" mass="65004">MYKRYFFSLCCVLFLIGCSEADEDMPVIEKGNLEVQVWVDNKPSENANVTTSPSTLSLVTDSEGSALFENISVGEYEVKVVLPEAPDDYFTRMVNVLHDETIFVKLELEAIPVIYPQEIDLSLVLGNLYEQIGDGYSFDGFSTFWGDIGTDIAYVNKQTNGELTTLDKYLLSSGDPIVNRVFSEYYAIIRNINMGLDCLNDPECLGAQEIDEVEFEAKFKFLRALTYFNLVKIYGNPVLVTTLNTNLETPSEYVQGGEEVYQQIIEDLVFAEQYLPHFESVYESSREAATALLGKVYMQMAGFPLLQTEKYTKALEQFKKLLNLLSLEESYSNVFNSTMASQSLENLFAVKFSSGFYGEAWGPLGFATGDWLLLSRSFIIASGAGNTFTDSVAFPISVPDQRFYHNIASFTVAGAQIEDAVNPEDWRPLKFKSKLDITESDIINYSILIRYADILLLLAEAENNVNGPTAMAYEAFNSVRRRAYQNENYDLPSGLSQQEFFNAIVEERKLELCFEGLRKDDLVRWQLLEDKLLEFNESHPEDLKDFQNHEYIWPIPQNEMDRNSLLQQNPGY</sequence>
<dbReference type="InterPro" id="IPR012944">
    <property type="entry name" value="SusD_RagB_dom"/>
</dbReference>
<dbReference type="Gene3D" id="1.25.40.390">
    <property type="match status" value="1"/>
</dbReference>
<feature type="signal peptide" evidence="6">
    <location>
        <begin position="1"/>
        <end position="21"/>
    </location>
</feature>
<evidence type="ECO:0000256" key="1">
    <source>
        <dbReference type="ARBA" id="ARBA00004442"/>
    </source>
</evidence>
<accession>A0A3G2L421</accession>
<evidence type="ECO:0000313" key="10">
    <source>
        <dbReference type="Proteomes" id="UP000276309"/>
    </source>
</evidence>
<keyword evidence="10" id="KW-1185">Reference proteome</keyword>
<evidence type="ECO:0000256" key="3">
    <source>
        <dbReference type="ARBA" id="ARBA00022729"/>
    </source>
</evidence>
<dbReference type="OrthoDB" id="5694214at2"/>
<name>A0A3G2L421_9FLAO</name>
<organism evidence="9 10">
    <name type="scientific">Euzebyella marina</name>
    <dbReference type="NCBI Taxonomy" id="1761453"/>
    <lineage>
        <taxon>Bacteria</taxon>
        <taxon>Pseudomonadati</taxon>
        <taxon>Bacteroidota</taxon>
        <taxon>Flavobacteriia</taxon>
        <taxon>Flavobacteriales</taxon>
        <taxon>Flavobacteriaceae</taxon>
        <taxon>Euzebyella</taxon>
    </lineage>
</organism>
<dbReference type="EMBL" id="CP032050">
    <property type="protein sequence ID" value="AYN67014.1"/>
    <property type="molecule type" value="Genomic_DNA"/>
</dbReference>
<dbReference type="GO" id="GO:0009279">
    <property type="term" value="C:cell outer membrane"/>
    <property type="evidence" value="ECO:0007669"/>
    <property type="project" value="UniProtKB-SubCell"/>
</dbReference>
<evidence type="ECO:0000313" key="9">
    <source>
        <dbReference type="EMBL" id="AYN67014.1"/>
    </source>
</evidence>
<dbReference type="GO" id="GO:0030246">
    <property type="term" value="F:carbohydrate binding"/>
    <property type="evidence" value="ECO:0007669"/>
    <property type="project" value="InterPro"/>
</dbReference>
<dbReference type="InterPro" id="IPR011990">
    <property type="entry name" value="TPR-like_helical_dom_sf"/>
</dbReference>
<evidence type="ECO:0000256" key="2">
    <source>
        <dbReference type="ARBA" id="ARBA00006275"/>
    </source>
</evidence>
<keyword evidence="5" id="KW-0998">Cell outer membrane</keyword>
<dbReference type="Pfam" id="PF07980">
    <property type="entry name" value="SusD_RagB"/>
    <property type="match status" value="1"/>
</dbReference>
<evidence type="ECO:0000256" key="6">
    <source>
        <dbReference type="SAM" id="SignalP"/>
    </source>
</evidence>
<dbReference type="SUPFAM" id="SSF49452">
    <property type="entry name" value="Starch-binding domain-like"/>
    <property type="match status" value="1"/>
</dbReference>
<evidence type="ECO:0000259" key="7">
    <source>
        <dbReference type="Pfam" id="PF07980"/>
    </source>
</evidence>
<feature type="domain" description="RagB/SusD" evidence="7">
    <location>
        <begin position="423"/>
        <end position="572"/>
    </location>
</feature>
<dbReference type="InterPro" id="IPR013784">
    <property type="entry name" value="Carb-bd-like_fold"/>
</dbReference>
<comment type="similarity">
    <text evidence="2">Belongs to the SusD family.</text>
</comment>
<reference evidence="9 10" key="1">
    <citation type="submission" date="2018-08" db="EMBL/GenBank/DDBJ databases">
        <title>The reduced genetic potential of extracellular carbohydrate catabolism in Euzebyella marina RN62, a Flavobacteriia bacterium isolated from the hadal water.</title>
        <authorList>
            <person name="Xue C."/>
        </authorList>
    </citation>
    <scope>NUCLEOTIDE SEQUENCE [LARGE SCALE GENOMIC DNA]</scope>
    <source>
        <strain evidence="9 10">RN62</strain>
    </source>
</reference>
<dbReference type="AlphaFoldDB" id="A0A3G2L421"/>
<dbReference type="InterPro" id="IPR033985">
    <property type="entry name" value="SusD-like_N"/>
</dbReference>
<dbReference type="Proteomes" id="UP000276309">
    <property type="component" value="Chromosome"/>
</dbReference>
<keyword evidence="3 6" id="KW-0732">Signal</keyword>
<dbReference type="Pfam" id="PF14322">
    <property type="entry name" value="SusD-like_3"/>
    <property type="match status" value="1"/>
</dbReference>
<dbReference type="KEGG" id="emar:D1013_06320"/>
<evidence type="ECO:0000256" key="5">
    <source>
        <dbReference type="ARBA" id="ARBA00023237"/>
    </source>
</evidence>
<comment type="subcellular location">
    <subcellularLocation>
        <location evidence="1">Cell outer membrane</location>
    </subcellularLocation>
</comment>
<gene>
    <name evidence="9" type="ORF">D1013_06320</name>
</gene>
<dbReference type="PROSITE" id="PS51257">
    <property type="entry name" value="PROKAR_LIPOPROTEIN"/>
    <property type="match status" value="1"/>
</dbReference>
<dbReference type="RefSeq" id="WP_121848064.1">
    <property type="nucleotide sequence ID" value="NZ_CP032050.1"/>
</dbReference>
<feature type="domain" description="SusD-like N-terminal" evidence="8">
    <location>
        <begin position="167"/>
        <end position="298"/>
    </location>
</feature>
<protein>
    <submittedName>
        <fullName evidence="9">RagB/SusD family nutrient uptake outer membrane protein</fullName>
    </submittedName>
</protein>
<feature type="chain" id="PRO_5018137185" evidence="6">
    <location>
        <begin position="22"/>
        <end position="572"/>
    </location>
</feature>
<dbReference type="SUPFAM" id="SSF48452">
    <property type="entry name" value="TPR-like"/>
    <property type="match status" value="1"/>
</dbReference>
<keyword evidence="4" id="KW-0472">Membrane</keyword>
<proteinExistence type="inferred from homology"/>
<evidence type="ECO:0000259" key="8">
    <source>
        <dbReference type="Pfam" id="PF14322"/>
    </source>
</evidence>